<dbReference type="InterPro" id="IPR013324">
    <property type="entry name" value="RNA_pol_sigma_r3/r4-like"/>
</dbReference>
<comment type="similarity">
    <text evidence="1">Belongs to the sigma-70 factor family. ECF subfamily.</text>
</comment>
<feature type="domain" description="RNA polymerase sigma-70 region 2" evidence="5">
    <location>
        <begin position="32"/>
        <end position="97"/>
    </location>
</feature>
<keyword evidence="4" id="KW-0804">Transcription</keyword>
<dbReference type="Proteomes" id="UP001193389">
    <property type="component" value="Chromosome"/>
</dbReference>
<reference evidence="7" key="1">
    <citation type="journal article" date="2020" name="Int. J. Syst. Evol. Microbiol.">
        <title>Aquipluma nitroreducens gen. nov. sp. nov., a novel facultatively anaerobic bacterium isolated from a freshwater lake.</title>
        <authorList>
            <person name="Watanabe M."/>
            <person name="Kojima H."/>
            <person name="Fukui M."/>
        </authorList>
    </citation>
    <scope>NUCLEOTIDE SEQUENCE</scope>
    <source>
        <strain evidence="7">MeG22</strain>
    </source>
</reference>
<dbReference type="EMBL" id="AP018694">
    <property type="protein sequence ID" value="BBE19641.1"/>
    <property type="molecule type" value="Genomic_DNA"/>
</dbReference>
<keyword evidence="8" id="KW-1185">Reference proteome</keyword>
<dbReference type="InterPro" id="IPR013249">
    <property type="entry name" value="RNA_pol_sigma70_r4_t2"/>
</dbReference>
<dbReference type="InterPro" id="IPR013325">
    <property type="entry name" value="RNA_pol_sigma_r2"/>
</dbReference>
<evidence type="ECO:0000256" key="3">
    <source>
        <dbReference type="ARBA" id="ARBA00023082"/>
    </source>
</evidence>
<dbReference type="GO" id="GO:0016987">
    <property type="term" value="F:sigma factor activity"/>
    <property type="evidence" value="ECO:0007669"/>
    <property type="project" value="UniProtKB-KW"/>
</dbReference>
<proteinExistence type="inferred from homology"/>
<dbReference type="GO" id="GO:0006352">
    <property type="term" value="P:DNA-templated transcription initiation"/>
    <property type="evidence" value="ECO:0007669"/>
    <property type="project" value="InterPro"/>
</dbReference>
<evidence type="ECO:0000259" key="6">
    <source>
        <dbReference type="Pfam" id="PF08281"/>
    </source>
</evidence>
<dbReference type="PANTHER" id="PTHR43133">
    <property type="entry name" value="RNA POLYMERASE ECF-TYPE SIGMA FACTO"/>
    <property type="match status" value="1"/>
</dbReference>
<name>A0A5K7SDF9_9BACT</name>
<dbReference type="SUPFAM" id="SSF88659">
    <property type="entry name" value="Sigma3 and sigma4 domains of RNA polymerase sigma factors"/>
    <property type="match status" value="1"/>
</dbReference>
<evidence type="ECO:0000259" key="5">
    <source>
        <dbReference type="Pfam" id="PF04542"/>
    </source>
</evidence>
<evidence type="ECO:0000256" key="2">
    <source>
        <dbReference type="ARBA" id="ARBA00023015"/>
    </source>
</evidence>
<dbReference type="SUPFAM" id="SSF88946">
    <property type="entry name" value="Sigma2 domain of RNA polymerase sigma factors"/>
    <property type="match status" value="1"/>
</dbReference>
<dbReference type="InterPro" id="IPR036388">
    <property type="entry name" value="WH-like_DNA-bd_sf"/>
</dbReference>
<dbReference type="Pfam" id="PF04542">
    <property type="entry name" value="Sigma70_r2"/>
    <property type="match status" value="1"/>
</dbReference>
<keyword evidence="2" id="KW-0805">Transcription regulation</keyword>
<evidence type="ECO:0000313" key="7">
    <source>
        <dbReference type="EMBL" id="BBE19641.1"/>
    </source>
</evidence>
<keyword evidence="3" id="KW-0731">Sigma factor</keyword>
<gene>
    <name evidence="7" type="ORF">AQPE_3828</name>
</gene>
<dbReference type="GO" id="GO:0003677">
    <property type="term" value="F:DNA binding"/>
    <property type="evidence" value="ECO:0007669"/>
    <property type="project" value="InterPro"/>
</dbReference>
<evidence type="ECO:0000313" key="8">
    <source>
        <dbReference type="Proteomes" id="UP001193389"/>
    </source>
</evidence>
<dbReference type="InterPro" id="IPR014284">
    <property type="entry name" value="RNA_pol_sigma-70_dom"/>
</dbReference>
<dbReference type="RefSeq" id="WP_318347866.1">
    <property type="nucleotide sequence ID" value="NZ_AP018694.1"/>
</dbReference>
<dbReference type="Gene3D" id="1.10.10.10">
    <property type="entry name" value="Winged helix-like DNA-binding domain superfamily/Winged helix DNA-binding domain"/>
    <property type="match status" value="1"/>
</dbReference>
<dbReference type="KEGG" id="anf:AQPE_3828"/>
<evidence type="ECO:0000256" key="4">
    <source>
        <dbReference type="ARBA" id="ARBA00023163"/>
    </source>
</evidence>
<organism evidence="7 8">
    <name type="scientific">Aquipluma nitroreducens</name>
    <dbReference type="NCBI Taxonomy" id="2010828"/>
    <lineage>
        <taxon>Bacteria</taxon>
        <taxon>Pseudomonadati</taxon>
        <taxon>Bacteroidota</taxon>
        <taxon>Bacteroidia</taxon>
        <taxon>Marinilabiliales</taxon>
        <taxon>Prolixibacteraceae</taxon>
        <taxon>Aquipluma</taxon>
    </lineage>
</organism>
<dbReference type="NCBIfam" id="TIGR02937">
    <property type="entry name" value="sigma70-ECF"/>
    <property type="match status" value="1"/>
</dbReference>
<dbReference type="PANTHER" id="PTHR43133:SF51">
    <property type="entry name" value="RNA POLYMERASE SIGMA FACTOR"/>
    <property type="match status" value="1"/>
</dbReference>
<accession>A0A5K7SDF9</accession>
<feature type="domain" description="RNA polymerase sigma factor 70 region 4 type 2" evidence="6">
    <location>
        <begin position="128"/>
        <end position="178"/>
    </location>
</feature>
<evidence type="ECO:0000256" key="1">
    <source>
        <dbReference type="ARBA" id="ARBA00010641"/>
    </source>
</evidence>
<sequence>MASTTKYKQKSDEEIVLLIINSGNQELFELIYLRYFKKVRDKCFSFLKDSKLSEEFANDILTKAYEKIHGFKGNSSFSSWLYSITYNYCIDYLRVKKKLHYPEWNSNNEIPEIIDESETDFEEASYENLLTIFELIHPEEKVLLLMKYQDNLPIKSIAKTLRISEDAVKMRLKRARSRVIYMYNEKFNSGN</sequence>
<dbReference type="InterPro" id="IPR039425">
    <property type="entry name" value="RNA_pol_sigma-70-like"/>
</dbReference>
<dbReference type="Gene3D" id="1.10.1740.10">
    <property type="match status" value="1"/>
</dbReference>
<dbReference type="Pfam" id="PF08281">
    <property type="entry name" value="Sigma70_r4_2"/>
    <property type="match status" value="1"/>
</dbReference>
<protein>
    <submittedName>
        <fullName evidence="7">RNA polymerase sigma-70 factor, ECF subfamily</fullName>
    </submittedName>
</protein>
<dbReference type="InterPro" id="IPR007627">
    <property type="entry name" value="RNA_pol_sigma70_r2"/>
</dbReference>
<dbReference type="AlphaFoldDB" id="A0A5K7SDF9"/>